<dbReference type="InterPro" id="IPR049512">
    <property type="entry name" value="DJR-like_dom"/>
</dbReference>
<name>A0AAV0XSW5_9HEMI</name>
<accession>A0AAV0XSW5</accession>
<dbReference type="AlphaFoldDB" id="A0AAV0XSW5"/>
<dbReference type="Pfam" id="PF21738">
    <property type="entry name" value="DJR-like_dom"/>
    <property type="match status" value="1"/>
</dbReference>
<keyword evidence="3" id="KW-1185">Reference proteome</keyword>
<dbReference type="EMBL" id="CARXXK010000340">
    <property type="protein sequence ID" value="CAI6370406.1"/>
    <property type="molecule type" value="Genomic_DNA"/>
</dbReference>
<comment type="caution">
    <text evidence="2">The sequence shown here is derived from an EMBL/GenBank/DDBJ whole genome shotgun (WGS) entry which is preliminary data.</text>
</comment>
<protein>
    <recommendedName>
        <fullName evidence="1">Double jelly roll-like domain-containing protein</fullName>
    </recommendedName>
</protein>
<organism evidence="2 3">
    <name type="scientific">Macrosiphum euphorbiae</name>
    <name type="common">potato aphid</name>
    <dbReference type="NCBI Taxonomy" id="13131"/>
    <lineage>
        <taxon>Eukaryota</taxon>
        <taxon>Metazoa</taxon>
        <taxon>Ecdysozoa</taxon>
        <taxon>Arthropoda</taxon>
        <taxon>Hexapoda</taxon>
        <taxon>Insecta</taxon>
        <taxon>Pterygota</taxon>
        <taxon>Neoptera</taxon>
        <taxon>Paraneoptera</taxon>
        <taxon>Hemiptera</taxon>
        <taxon>Sternorrhyncha</taxon>
        <taxon>Aphidomorpha</taxon>
        <taxon>Aphidoidea</taxon>
        <taxon>Aphididae</taxon>
        <taxon>Macrosiphini</taxon>
        <taxon>Macrosiphum</taxon>
    </lineage>
</organism>
<evidence type="ECO:0000313" key="3">
    <source>
        <dbReference type="Proteomes" id="UP001160148"/>
    </source>
</evidence>
<proteinExistence type="predicted"/>
<feature type="domain" description="Double jelly roll-like" evidence="1">
    <location>
        <begin position="20"/>
        <end position="102"/>
    </location>
</feature>
<evidence type="ECO:0000313" key="2">
    <source>
        <dbReference type="EMBL" id="CAI6370406.1"/>
    </source>
</evidence>
<reference evidence="2 3" key="1">
    <citation type="submission" date="2023-01" db="EMBL/GenBank/DDBJ databases">
        <authorList>
            <person name="Whitehead M."/>
        </authorList>
    </citation>
    <scope>NUCLEOTIDE SEQUENCE [LARGE SCALE GENOMIC DNA]</scope>
</reference>
<gene>
    <name evidence="2" type="ORF">MEUPH1_LOCUS24529</name>
</gene>
<dbReference type="Proteomes" id="UP001160148">
    <property type="component" value="Unassembled WGS sequence"/>
</dbReference>
<sequence length="104" mass="12409">MTRVVTNELTLLSRRNEYLFRFKSWQCIESNITGKTLQKDITNLYRNVHNPLFGIVAFQTDRLNNQLRDPIEFSNCNLKNIWLEINGIRYPEELLNLDFKKGLF</sequence>
<evidence type="ECO:0000259" key="1">
    <source>
        <dbReference type="Pfam" id="PF21738"/>
    </source>
</evidence>